<proteinExistence type="predicted"/>
<sequence>MYSLLNYIAAAVNKEICENSSSSQMMNNPLYNMQDHTMIHSVETGLQGLSEKEKTLIGISTTSVVTRLALEFKMGEVRYPRPIPSTYLLYQCSAVYQHHRP</sequence>
<comment type="caution">
    <text evidence="1">The sequence shown here is derived from an EMBL/GenBank/DDBJ whole genome shotgun (WGS) entry which is preliminary data.</text>
</comment>
<dbReference type="Proteomes" id="UP001218218">
    <property type="component" value="Unassembled WGS sequence"/>
</dbReference>
<dbReference type="AlphaFoldDB" id="A0AAD6ZW89"/>
<evidence type="ECO:0000313" key="2">
    <source>
        <dbReference type="Proteomes" id="UP001218218"/>
    </source>
</evidence>
<gene>
    <name evidence="1" type="ORF">DFH08DRAFT_704483</name>
</gene>
<keyword evidence="2" id="KW-1185">Reference proteome</keyword>
<organism evidence="1 2">
    <name type="scientific">Mycena albidolilacea</name>
    <dbReference type="NCBI Taxonomy" id="1033008"/>
    <lineage>
        <taxon>Eukaryota</taxon>
        <taxon>Fungi</taxon>
        <taxon>Dikarya</taxon>
        <taxon>Basidiomycota</taxon>
        <taxon>Agaricomycotina</taxon>
        <taxon>Agaricomycetes</taxon>
        <taxon>Agaricomycetidae</taxon>
        <taxon>Agaricales</taxon>
        <taxon>Marasmiineae</taxon>
        <taxon>Mycenaceae</taxon>
        <taxon>Mycena</taxon>
    </lineage>
</organism>
<accession>A0AAD6ZW89</accession>
<name>A0AAD6ZW89_9AGAR</name>
<protein>
    <submittedName>
        <fullName evidence="1">Uncharacterized protein</fullName>
    </submittedName>
</protein>
<evidence type="ECO:0000313" key="1">
    <source>
        <dbReference type="EMBL" id="KAJ7340771.1"/>
    </source>
</evidence>
<reference evidence="1" key="1">
    <citation type="submission" date="2023-03" db="EMBL/GenBank/DDBJ databases">
        <title>Massive genome expansion in bonnet fungi (Mycena s.s.) driven by repeated elements and novel gene families across ecological guilds.</title>
        <authorList>
            <consortium name="Lawrence Berkeley National Laboratory"/>
            <person name="Harder C.B."/>
            <person name="Miyauchi S."/>
            <person name="Viragh M."/>
            <person name="Kuo A."/>
            <person name="Thoen E."/>
            <person name="Andreopoulos B."/>
            <person name="Lu D."/>
            <person name="Skrede I."/>
            <person name="Drula E."/>
            <person name="Henrissat B."/>
            <person name="Morin E."/>
            <person name="Kohler A."/>
            <person name="Barry K."/>
            <person name="LaButti K."/>
            <person name="Morin E."/>
            <person name="Salamov A."/>
            <person name="Lipzen A."/>
            <person name="Mereny Z."/>
            <person name="Hegedus B."/>
            <person name="Baldrian P."/>
            <person name="Stursova M."/>
            <person name="Weitz H."/>
            <person name="Taylor A."/>
            <person name="Grigoriev I.V."/>
            <person name="Nagy L.G."/>
            <person name="Martin F."/>
            <person name="Kauserud H."/>
        </authorList>
    </citation>
    <scope>NUCLEOTIDE SEQUENCE</scope>
    <source>
        <strain evidence="1">CBHHK002</strain>
    </source>
</reference>
<dbReference type="EMBL" id="JARIHO010000026">
    <property type="protein sequence ID" value="KAJ7340771.1"/>
    <property type="molecule type" value="Genomic_DNA"/>
</dbReference>